<evidence type="ECO:0000256" key="1">
    <source>
        <dbReference type="ARBA" id="ARBA00022679"/>
    </source>
</evidence>
<keyword evidence="2" id="KW-0168">Coated pit</keyword>
<feature type="non-terminal residue" evidence="5">
    <location>
        <position position="1"/>
    </location>
</feature>
<dbReference type="AlphaFoldDB" id="A0A7K5H6G4"/>
<accession>A0A7K5H6G4</accession>
<sequence length="88" mass="9564">RRRGDLEQQLRMIIDELGKASAKAQGLPAPVTSATRMEANRHVLYILRIQAPPQNPFPLARTPKGAVIGFLKVGYKKLFLLVSVGGAG</sequence>
<comment type="caution">
    <text evidence="5">The sequence shown here is derived from an EMBL/GenBank/DDBJ whole genome shotgun (WGS) entry which is preliminary data.</text>
</comment>
<dbReference type="Gene3D" id="3.40.630.30">
    <property type="match status" value="1"/>
</dbReference>
<protein>
    <submittedName>
        <fullName evidence="5">ATAT acetyltransferase</fullName>
    </submittedName>
</protein>
<dbReference type="PANTHER" id="PTHR12327:SF0">
    <property type="entry name" value="ALPHA-TUBULIN N-ACETYLTRANSFERASE 1"/>
    <property type="match status" value="1"/>
</dbReference>
<evidence type="ECO:0000256" key="2">
    <source>
        <dbReference type="ARBA" id="ARBA00023176"/>
    </source>
</evidence>
<dbReference type="Proteomes" id="UP000541181">
    <property type="component" value="Unassembled WGS sequence"/>
</dbReference>
<reference evidence="5 6" key="1">
    <citation type="submission" date="2019-09" db="EMBL/GenBank/DDBJ databases">
        <title>Bird 10,000 Genomes (B10K) Project - Family phase.</title>
        <authorList>
            <person name="Zhang G."/>
        </authorList>
    </citation>
    <scope>NUCLEOTIDE SEQUENCE [LARGE SCALE GENOMIC DNA]</scope>
    <source>
        <strain evidence="5">B10K-CU-031-22</strain>
    </source>
</reference>
<dbReference type="PANTHER" id="PTHR12327">
    <property type="entry name" value="ALPHA-TUBULIN N-ACETYLTRANSFERASE 1"/>
    <property type="match status" value="1"/>
</dbReference>
<dbReference type="GO" id="GO:0019799">
    <property type="term" value="F:tubulin N-acetyltransferase activity"/>
    <property type="evidence" value="ECO:0007669"/>
    <property type="project" value="InterPro"/>
</dbReference>
<dbReference type="Pfam" id="PF05301">
    <property type="entry name" value="Acetyltransf_16"/>
    <property type="match status" value="1"/>
</dbReference>
<organism evidence="5 6">
    <name type="scientific">Chunga burmeisteri</name>
    <name type="common">Black-legged seriema</name>
    <dbReference type="NCBI Taxonomy" id="1352770"/>
    <lineage>
        <taxon>Eukaryota</taxon>
        <taxon>Metazoa</taxon>
        <taxon>Chordata</taxon>
        <taxon>Craniata</taxon>
        <taxon>Vertebrata</taxon>
        <taxon>Euteleostomi</taxon>
        <taxon>Archelosauria</taxon>
        <taxon>Archosauria</taxon>
        <taxon>Dinosauria</taxon>
        <taxon>Saurischia</taxon>
        <taxon>Theropoda</taxon>
        <taxon>Coelurosauria</taxon>
        <taxon>Aves</taxon>
        <taxon>Neognathae</taxon>
        <taxon>Neoaves</taxon>
        <taxon>Telluraves</taxon>
        <taxon>Australaves</taxon>
        <taxon>Cariamiformes</taxon>
        <taxon>Cariamidae</taxon>
        <taxon>Chunga</taxon>
    </lineage>
</organism>
<gene>
    <name evidence="5" type="primary">Atat1_0</name>
    <name evidence="5" type="ORF">CHUBUR_R15921</name>
</gene>
<dbReference type="EMBL" id="VZRC01001772">
    <property type="protein sequence ID" value="NWS64938.1"/>
    <property type="molecule type" value="Genomic_DNA"/>
</dbReference>
<keyword evidence="3" id="KW-0012">Acyltransferase</keyword>
<dbReference type="InterPro" id="IPR007965">
    <property type="entry name" value="GNAT_ATAT"/>
</dbReference>
<keyword evidence="2" id="KW-0472">Membrane</keyword>
<dbReference type="GO" id="GO:0005905">
    <property type="term" value="C:clathrin-coated pit"/>
    <property type="evidence" value="ECO:0007669"/>
    <property type="project" value="UniProtKB-KW"/>
</dbReference>
<dbReference type="GO" id="GO:0005874">
    <property type="term" value="C:microtubule"/>
    <property type="evidence" value="ECO:0007669"/>
    <property type="project" value="InterPro"/>
</dbReference>
<dbReference type="PROSITE" id="PS51730">
    <property type="entry name" value="GNAT_ATAT"/>
    <property type="match status" value="1"/>
</dbReference>
<proteinExistence type="predicted"/>
<evidence type="ECO:0000259" key="4">
    <source>
        <dbReference type="PROSITE" id="PS51730"/>
    </source>
</evidence>
<keyword evidence="6" id="KW-1185">Reference proteome</keyword>
<dbReference type="OrthoDB" id="447510at2759"/>
<evidence type="ECO:0000256" key="3">
    <source>
        <dbReference type="ARBA" id="ARBA00023315"/>
    </source>
</evidence>
<feature type="non-terminal residue" evidence="5">
    <location>
        <position position="88"/>
    </location>
</feature>
<feature type="domain" description="N-acetyltransferase" evidence="4">
    <location>
        <begin position="1"/>
        <end position="88"/>
    </location>
</feature>
<evidence type="ECO:0000313" key="5">
    <source>
        <dbReference type="EMBL" id="NWS64938.1"/>
    </source>
</evidence>
<dbReference type="InterPro" id="IPR038746">
    <property type="entry name" value="Atat"/>
</dbReference>
<name>A0A7K5H6G4_9AVES</name>
<keyword evidence="1 5" id="KW-0808">Transferase</keyword>
<evidence type="ECO:0000313" key="6">
    <source>
        <dbReference type="Proteomes" id="UP000541181"/>
    </source>
</evidence>